<sequence>MRYSLTLPLLLLACIVSSASAFSYGYETNTLPPECALVLCARPDCDNPFTPPGQCCPTCRRG</sequence>
<gene>
    <name evidence="2" type="ORF">DPMN_076886</name>
</gene>
<dbReference type="Pfam" id="PF23334">
    <property type="entry name" value="VWC2L_2nd"/>
    <property type="match status" value="1"/>
</dbReference>
<proteinExistence type="predicted"/>
<name>A0A9D3YME3_DREPO</name>
<protein>
    <submittedName>
        <fullName evidence="2">Uncharacterized protein</fullName>
    </submittedName>
</protein>
<dbReference type="AlphaFoldDB" id="A0A9D3YME3"/>
<keyword evidence="1" id="KW-0732">Signal</keyword>
<reference evidence="2" key="1">
    <citation type="journal article" date="2019" name="bioRxiv">
        <title>The Genome of the Zebra Mussel, Dreissena polymorpha: A Resource for Invasive Species Research.</title>
        <authorList>
            <person name="McCartney M.A."/>
            <person name="Auch B."/>
            <person name="Kono T."/>
            <person name="Mallez S."/>
            <person name="Zhang Y."/>
            <person name="Obille A."/>
            <person name="Becker A."/>
            <person name="Abrahante J.E."/>
            <person name="Garbe J."/>
            <person name="Badalamenti J.P."/>
            <person name="Herman A."/>
            <person name="Mangelson H."/>
            <person name="Liachko I."/>
            <person name="Sullivan S."/>
            <person name="Sone E.D."/>
            <person name="Koren S."/>
            <person name="Silverstein K.A.T."/>
            <person name="Beckman K.B."/>
            <person name="Gohl D.M."/>
        </authorList>
    </citation>
    <scope>NUCLEOTIDE SEQUENCE</scope>
    <source>
        <strain evidence="2">Duluth1</strain>
        <tissue evidence="2">Whole animal</tissue>
    </source>
</reference>
<feature type="signal peptide" evidence="1">
    <location>
        <begin position="1"/>
        <end position="21"/>
    </location>
</feature>
<dbReference type="EMBL" id="JAIWYP010000015">
    <property type="protein sequence ID" value="KAH3701890.1"/>
    <property type="molecule type" value="Genomic_DNA"/>
</dbReference>
<evidence type="ECO:0000313" key="3">
    <source>
        <dbReference type="Proteomes" id="UP000828390"/>
    </source>
</evidence>
<keyword evidence="3" id="KW-1185">Reference proteome</keyword>
<comment type="caution">
    <text evidence="2">The sequence shown here is derived from an EMBL/GenBank/DDBJ whole genome shotgun (WGS) entry which is preliminary data.</text>
</comment>
<evidence type="ECO:0000256" key="1">
    <source>
        <dbReference type="SAM" id="SignalP"/>
    </source>
</evidence>
<organism evidence="2 3">
    <name type="scientific">Dreissena polymorpha</name>
    <name type="common">Zebra mussel</name>
    <name type="synonym">Mytilus polymorpha</name>
    <dbReference type="NCBI Taxonomy" id="45954"/>
    <lineage>
        <taxon>Eukaryota</taxon>
        <taxon>Metazoa</taxon>
        <taxon>Spiralia</taxon>
        <taxon>Lophotrochozoa</taxon>
        <taxon>Mollusca</taxon>
        <taxon>Bivalvia</taxon>
        <taxon>Autobranchia</taxon>
        <taxon>Heteroconchia</taxon>
        <taxon>Euheterodonta</taxon>
        <taxon>Imparidentia</taxon>
        <taxon>Neoheterodontei</taxon>
        <taxon>Myida</taxon>
        <taxon>Dreissenoidea</taxon>
        <taxon>Dreissenidae</taxon>
        <taxon>Dreissena</taxon>
    </lineage>
</organism>
<reference evidence="2" key="2">
    <citation type="submission" date="2020-11" db="EMBL/GenBank/DDBJ databases">
        <authorList>
            <person name="McCartney M.A."/>
            <person name="Auch B."/>
            <person name="Kono T."/>
            <person name="Mallez S."/>
            <person name="Becker A."/>
            <person name="Gohl D.M."/>
            <person name="Silverstein K.A.T."/>
            <person name="Koren S."/>
            <person name="Bechman K.B."/>
            <person name="Herman A."/>
            <person name="Abrahante J.E."/>
            <person name="Garbe J."/>
        </authorList>
    </citation>
    <scope>NUCLEOTIDE SEQUENCE</scope>
    <source>
        <strain evidence="2">Duluth1</strain>
        <tissue evidence="2">Whole animal</tissue>
    </source>
</reference>
<evidence type="ECO:0000313" key="2">
    <source>
        <dbReference type="EMBL" id="KAH3701890.1"/>
    </source>
</evidence>
<feature type="chain" id="PRO_5038461907" evidence="1">
    <location>
        <begin position="22"/>
        <end position="62"/>
    </location>
</feature>
<dbReference type="Proteomes" id="UP000828390">
    <property type="component" value="Unassembled WGS sequence"/>
</dbReference>
<accession>A0A9D3YME3</accession>